<dbReference type="Proteomes" id="UP000235672">
    <property type="component" value="Unassembled WGS sequence"/>
</dbReference>
<dbReference type="SUPFAM" id="SSF54637">
    <property type="entry name" value="Thioesterase/thiol ester dehydrase-isomerase"/>
    <property type="match status" value="2"/>
</dbReference>
<evidence type="ECO:0000259" key="4">
    <source>
        <dbReference type="Pfam" id="PF20789"/>
    </source>
</evidence>
<keyword evidence="5" id="KW-0413">Isomerase</keyword>
<keyword evidence="6" id="KW-1185">Reference proteome</keyword>
<dbReference type="Pfam" id="PF20789">
    <property type="entry name" value="4HBT_3C"/>
    <property type="match status" value="1"/>
</dbReference>
<dbReference type="GO" id="GO:0016853">
    <property type="term" value="F:isomerase activity"/>
    <property type="evidence" value="ECO:0007669"/>
    <property type="project" value="UniProtKB-KW"/>
</dbReference>
<dbReference type="InterPro" id="IPR029069">
    <property type="entry name" value="HotDog_dom_sf"/>
</dbReference>
<evidence type="ECO:0000256" key="1">
    <source>
        <dbReference type="ARBA" id="ARBA00006538"/>
    </source>
</evidence>
<dbReference type="PANTHER" id="PTHR11066">
    <property type="entry name" value="ACYL-COA THIOESTERASE"/>
    <property type="match status" value="1"/>
</dbReference>
<evidence type="ECO:0000313" key="5">
    <source>
        <dbReference type="EMBL" id="PMD22109.1"/>
    </source>
</evidence>
<dbReference type="InterPro" id="IPR003703">
    <property type="entry name" value="Acyl_CoA_thio"/>
</dbReference>
<dbReference type="PANTHER" id="PTHR11066:SF64">
    <property type="entry name" value="ACYL-COA THIOESTERASE (AFU_ORTHOLOGUE AFUA_1G12060)"/>
    <property type="match status" value="1"/>
</dbReference>
<dbReference type="CDD" id="cd03445">
    <property type="entry name" value="Thioesterase_II_repeat2"/>
    <property type="match status" value="1"/>
</dbReference>
<name>A0A2J6Q759_9HELO</name>
<gene>
    <name evidence="5" type="ORF">NA56DRAFT_645307</name>
</gene>
<dbReference type="Gene3D" id="2.40.160.210">
    <property type="entry name" value="Acyl-CoA thioesterase, double hotdog domain"/>
    <property type="match status" value="1"/>
</dbReference>
<protein>
    <submittedName>
        <fullName evidence="5">Thioesterase/thiol ester dehydrase-isomerase</fullName>
    </submittedName>
</protein>
<evidence type="ECO:0000256" key="2">
    <source>
        <dbReference type="ARBA" id="ARBA00022801"/>
    </source>
</evidence>
<dbReference type="CDD" id="cd03444">
    <property type="entry name" value="Thioesterase_II_repeat1"/>
    <property type="match status" value="1"/>
</dbReference>
<dbReference type="GO" id="GO:0006637">
    <property type="term" value="P:acyl-CoA metabolic process"/>
    <property type="evidence" value="ECO:0007669"/>
    <property type="project" value="InterPro"/>
</dbReference>
<reference evidence="5 6" key="1">
    <citation type="submission" date="2016-05" db="EMBL/GenBank/DDBJ databases">
        <title>A degradative enzymes factory behind the ericoid mycorrhizal symbiosis.</title>
        <authorList>
            <consortium name="DOE Joint Genome Institute"/>
            <person name="Martino E."/>
            <person name="Morin E."/>
            <person name="Grelet G."/>
            <person name="Kuo A."/>
            <person name="Kohler A."/>
            <person name="Daghino S."/>
            <person name="Barry K."/>
            <person name="Choi C."/>
            <person name="Cichocki N."/>
            <person name="Clum A."/>
            <person name="Copeland A."/>
            <person name="Hainaut M."/>
            <person name="Haridas S."/>
            <person name="Labutti K."/>
            <person name="Lindquist E."/>
            <person name="Lipzen A."/>
            <person name="Khouja H.-R."/>
            <person name="Murat C."/>
            <person name="Ohm R."/>
            <person name="Olson A."/>
            <person name="Spatafora J."/>
            <person name="Veneault-Fourrey C."/>
            <person name="Henrissat B."/>
            <person name="Grigoriev I."/>
            <person name="Martin F."/>
            <person name="Perotto S."/>
        </authorList>
    </citation>
    <scope>NUCLEOTIDE SEQUENCE [LARGE SCALE GENOMIC DNA]</scope>
    <source>
        <strain evidence="5 6">UAMH 7357</strain>
    </source>
</reference>
<dbReference type="InterPro" id="IPR042171">
    <property type="entry name" value="Acyl-CoA_hotdog"/>
</dbReference>
<sequence length="371" mass="41517">MANDNDPPMTFQALMSLLPLPSPENESGKQRFMSVVPSYCAGGHGVAYGGHVYAQAVWAAAQTVGPGMVVHNVHGFFTLPGFTDRPYVYEVEHLSEGKSYCTRNVVVRHPCTPSFDMEEGKREEKMFEVEDEEKELGAICFSCICSFKRDERESFRGHQGVGVRERWREVLGEGNGSWEMAPGVDAPWWNRLASSSSPPRFPVFPGLDIRKVEIQTNTTSDPTSYRALSLYRPFGSLPTSLPNLHACADLYASDRNSLFIISNALGFGDQVGTMGSLSHSVVFHVPTDELLFQGNGGDQWWIQEAWTPRSGQGRGMHESWIWSPEGVHVASTWQEGLVRKADRKEDEKQRLLWEEGMWKTGRLGVKEKGKL</sequence>
<feature type="domain" description="Acyl-CoA thioesterase-like N-terminal HotDog" evidence="3">
    <location>
        <begin position="44"/>
        <end position="108"/>
    </location>
</feature>
<evidence type="ECO:0000313" key="6">
    <source>
        <dbReference type="Proteomes" id="UP000235672"/>
    </source>
</evidence>
<dbReference type="EMBL" id="KZ613479">
    <property type="protein sequence ID" value="PMD22109.1"/>
    <property type="molecule type" value="Genomic_DNA"/>
</dbReference>
<dbReference type="InterPro" id="IPR049450">
    <property type="entry name" value="ACOT8-like_C"/>
</dbReference>
<organism evidence="5 6">
    <name type="scientific">Hyaloscypha hepaticicola</name>
    <dbReference type="NCBI Taxonomy" id="2082293"/>
    <lineage>
        <taxon>Eukaryota</taxon>
        <taxon>Fungi</taxon>
        <taxon>Dikarya</taxon>
        <taxon>Ascomycota</taxon>
        <taxon>Pezizomycotina</taxon>
        <taxon>Leotiomycetes</taxon>
        <taxon>Helotiales</taxon>
        <taxon>Hyaloscyphaceae</taxon>
        <taxon>Hyaloscypha</taxon>
    </lineage>
</organism>
<comment type="similarity">
    <text evidence="1">Belongs to the C/M/P thioester hydrolase family.</text>
</comment>
<dbReference type="GO" id="GO:0009062">
    <property type="term" value="P:fatty acid catabolic process"/>
    <property type="evidence" value="ECO:0007669"/>
    <property type="project" value="TreeGrafter"/>
</dbReference>
<dbReference type="GO" id="GO:0047617">
    <property type="term" value="F:fatty acyl-CoA hydrolase activity"/>
    <property type="evidence" value="ECO:0007669"/>
    <property type="project" value="InterPro"/>
</dbReference>
<evidence type="ECO:0000259" key="3">
    <source>
        <dbReference type="Pfam" id="PF13622"/>
    </source>
</evidence>
<dbReference type="Pfam" id="PF13622">
    <property type="entry name" value="4HBT_3"/>
    <property type="match status" value="1"/>
</dbReference>
<proteinExistence type="inferred from homology"/>
<feature type="domain" description="Acyl-CoA thioesterase-like C-terminal" evidence="4">
    <location>
        <begin position="242"/>
        <end position="338"/>
    </location>
</feature>
<dbReference type="AlphaFoldDB" id="A0A2J6Q759"/>
<dbReference type="OrthoDB" id="68328at2759"/>
<keyword evidence="2" id="KW-0378">Hydrolase</keyword>
<dbReference type="GO" id="GO:0005782">
    <property type="term" value="C:peroxisomal matrix"/>
    <property type="evidence" value="ECO:0007669"/>
    <property type="project" value="UniProtKB-SubCell"/>
</dbReference>
<accession>A0A2J6Q759</accession>
<dbReference type="InterPro" id="IPR049449">
    <property type="entry name" value="TesB_ACOT8-like_N"/>
</dbReference>
<dbReference type="STRING" id="1745343.A0A2J6Q759"/>